<dbReference type="InterPro" id="IPR036392">
    <property type="entry name" value="PLAT/LH2_dom_sf"/>
</dbReference>
<dbReference type="SUPFAM" id="SSF49723">
    <property type="entry name" value="Lipase/lipooxygenase domain (PLAT/LH2 domain)"/>
    <property type="match status" value="1"/>
</dbReference>
<gene>
    <name evidence="1" type="ORF">Tci_016799</name>
</gene>
<proteinExistence type="predicted"/>
<reference evidence="1" key="1">
    <citation type="journal article" date="2019" name="Sci. Rep.">
        <title>Draft genome of Tanacetum cinerariifolium, the natural source of mosquito coil.</title>
        <authorList>
            <person name="Yamashiro T."/>
            <person name="Shiraishi A."/>
            <person name="Satake H."/>
            <person name="Nakayama K."/>
        </authorList>
    </citation>
    <scope>NUCLEOTIDE SEQUENCE</scope>
</reference>
<accession>A0A6L2K604</accession>
<comment type="caution">
    <text evidence="1">The sequence shown here is derived from an EMBL/GenBank/DDBJ whole genome shotgun (WGS) entry which is preliminary data.</text>
</comment>
<protein>
    <submittedName>
        <fullName evidence="1">Linoleate 13S-lipoxygenase 2-1, chloroplastic-like</fullName>
    </submittedName>
</protein>
<feature type="non-terminal residue" evidence="1">
    <location>
        <position position="212"/>
    </location>
</feature>
<organism evidence="1">
    <name type="scientific">Tanacetum cinerariifolium</name>
    <name type="common">Dalmatian daisy</name>
    <name type="synonym">Chrysanthemum cinerariifolium</name>
    <dbReference type="NCBI Taxonomy" id="118510"/>
    <lineage>
        <taxon>Eukaryota</taxon>
        <taxon>Viridiplantae</taxon>
        <taxon>Streptophyta</taxon>
        <taxon>Embryophyta</taxon>
        <taxon>Tracheophyta</taxon>
        <taxon>Spermatophyta</taxon>
        <taxon>Magnoliopsida</taxon>
        <taxon>eudicotyledons</taxon>
        <taxon>Gunneridae</taxon>
        <taxon>Pentapetalae</taxon>
        <taxon>asterids</taxon>
        <taxon>campanulids</taxon>
        <taxon>Asterales</taxon>
        <taxon>Asteraceae</taxon>
        <taxon>Asteroideae</taxon>
        <taxon>Anthemideae</taxon>
        <taxon>Anthemidinae</taxon>
        <taxon>Tanacetum</taxon>
    </lineage>
</organism>
<dbReference type="AlphaFoldDB" id="A0A6L2K604"/>
<sequence length="212" mass="22943">MLKPHLNHHHHQTSGSPIITRAKKAFITGDGSGSDASVNPTSFLSHNTLAFPVKRHVPFCSKRNSKNSVGQIKAVAGEFSTADVVKTVSVKAVITVQMTVGGVIENLSFTRPLDDITDLLGKSLLLELVAAETDPRNARVLWDRNEVGFTLASLPLPSPVINAFLARAIIGEPRHMMEKMTSKDKGVVIKEIMDHNVSDAIGKEFDGEIGDN</sequence>
<name>A0A6L2K604_TANCI</name>
<dbReference type="EMBL" id="BKCJ010001898">
    <property type="protein sequence ID" value="GEU44821.1"/>
    <property type="molecule type" value="Genomic_DNA"/>
</dbReference>
<evidence type="ECO:0000313" key="1">
    <source>
        <dbReference type="EMBL" id="GEU44821.1"/>
    </source>
</evidence>